<feature type="region of interest" description="Disordered" evidence="1">
    <location>
        <begin position="108"/>
        <end position="129"/>
    </location>
</feature>
<comment type="caution">
    <text evidence="2">The sequence shown here is derived from an EMBL/GenBank/DDBJ whole genome shotgun (WGS) entry which is preliminary data.</text>
</comment>
<dbReference type="EMBL" id="JARBHB010000009">
    <property type="protein sequence ID" value="KAJ8876049.1"/>
    <property type="molecule type" value="Genomic_DNA"/>
</dbReference>
<gene>
    <name evidence="2" type="ORF">PR048_023957</name>
</gene>
<protein>
    <submittedName>
        <fullName evidence="2">Uncharacterized protein</fullName>
    </submittedName>
</protein>
<feature type="compositionally biased region" description="Basic and acidic residues" evidence="1">
    <location>
        <begin position="113"/>
        <end position="122"/>
    </location>
</feature>
<evidence type="ECO:0000313" key="3">
    <source>
        <dbReference type="Proteomes" id="UP001159363"/>
    </source>
</evidence>
<keyword evidence="3" id="KW-1185">Reference proteome</keyword>
<dbReference type="Proteomes" id="UP001159363">
    <property type="component" value="Chromosome 8"/>
</dbReference>
<proteinExistence type="predicted"/>
<reference evidence="2 3" key="1">
    <citation type="submission" date="2023-02" db="EMBL/GenBank/DDBJ databases">
        <title>LHISI_Scaffold_Assembly.</title>
        <authorList>
            <person name="Stuart O.P."/>
            <person name="Cleave R."/>
            <person name="Magrath M.J.L."/>
            <person name="Mikheyev A.S."/>
        </authorList>
    </citation>
    <scope>NUCLEOTIDE SEQUENCE [LARGE SCALE GENOMIC DNA]</scope>
    <source>
        <strain evidence="2">Daus_M_001</strain>
        <tissue evidence="2">Leg muscle</tissue>
    </source>
</reference>
<evidence type="ECO:0000313" key="2">
    <source>
        <dbReference type="EMBL" id="KAJ8876049.1"/>
    </source>
</evidence>
<accession>A0ABQ9GVI5</accession>
<feature type="region of interest" description="Disordered" evidence="1">
    <location>
        <begin position="269"/>
        <end position="293"/>
    </location>
</feature>
<evidence type="ECO:0000256" key="1">
    <source>
        <dbReference type="SAM" id="MobiDB-lite"/>
    </source>
</evidence>
<organism evidence="2 3">
    <name type="scientific">Dryococelus australis</name>
    <dbReference type="NCBI Taxonomy" id="614101"/>
    <lineage>
        <taxon>Eukaryota</taxon>
        <taxon>Metazoa</taxon>
        <taxon>Ecdysozoa</taxon>
        <taxon>Arthropoda</taxon>
        <taxon>Hexapoda</taxon>
        <taxon>Insecta</taxon>
        <taxon>Pterygota</taxon>
        <taxon>Neoptera</taxon>
        <taxon>Polyneoptera</taxon>
        <taxon>Phasmatodea</taxon>
        <taxon>Verophasmatodea</taxon>
        <taxon>Anareolatae</taxon>
        <taxon>Phasmatidae</taxon>
        <taxon>Eurycanthinae</taxon>
        <taxon>Dryococelus</taxon>
    </lineage>
</organism>
<name>A0ABQ9GVI5_9NEOP</name>
<sequence length="475" mass="52318">MRDLCHGKITLSHNHPMSVGFVTRVHTLRQVCADHENCADGNEYALALSSRLACAASALFTKLRSFSVHASCLACYVLDCAGKKSYKKFLCGTHSCSHGRKLTPKTYLGFEPRTSRTPDRQHTNRLRRGRSAQWRQEIIRQWRRRAGCLPATRQLVSALLEGDVRRSTALRAYCEFSPLLATHRGDHPASAATSGPPLCFSTQNRTEHIKNGASIQPKAIMPVRVARHDAQNVQPCKMKLYCKFFPTTYGAPPERKAGGKREIAEKTRRLTASSGTCENPGVTGRGSNPEQANRSATVAPSICRDATLINMCSAVGLFAPHHAKRVQSPLGSLPVLSQLEIVPDDAAGWRRLFSGFPPPLPGLAFRRCAVLVSLHLILPAERIDIALLIYVVTEVRTKTAIAVLIFSATYPRVFILDPTIPHIPLITLRRSIRDWGIGFGFGASAILLCHPTSILDVIDHSPPTHVTHDLNPEDF</sequence>